<keyword evidence="4 5" id="KW-0408">Iron</keyword>
<evidence type="ECO:0000256" key="3">
    <source>
        <dbReference type="ARBA" id="ARBA00022723"/>
    </source>
</evidence>
<dbReference type="AlphaFoldDB" id="A0A6A6WZD5"/>
<accession>A0A6A6WZD5</accession>
<evidence type="ECO:0000256" key="2">
    <source>
        <dbReference type="ARBA" id="ARBA00022617"/>
    </source>
</evidence>
<dbReference type="PANTHER" id="PTHR24304:SF2">
    <property type="entry name" value="24-HYDROXYCHOLESTEROL 7-ALPHA-HYDROXYLASE"/>
    <property type="match status" value="1"/>
</dbReference>
<dbReference type="Proteomes" id="UP000799757">
    <property type="component" value="Unassembled WGS sequence"/>
</dbReference>
<dbReference type="GO" id="GO:0008395">
    <property type="term" value="F:steroid hydroxylase activity"/>
    <property type="evidence" value="ECO:0007669"/>
    <property type="project" value="TreeGrafter"/>
</dbReference>
<dbReference type="InterPro" id="IPR002403">
    <property type="entry name" value="Cyt_P450_E_grp-IV"/>
</dbReference>
<dbReference type="OrthoDB" id="1470350at2759"/>
<dbReference type="InterPro" id="IPR036396">
    <property type="entry name" value="Cyt_P450_sf"/>
</dbReference>
<dbReference type="PANTHER" id="PTHR24304">
    <property type="entry name" value="CYTOCHROME P450 FAMILY 7"/>
    <property type="match status" value="1"/>
</dbReference>
<evidence type="ECO:0000313" key="6">
    <source>
        <dbReference type="EMBL" id="KAF2789462.1"/>
    </source>
</evidence>
<feature type="binding site" description="axial binding residue" evidence="5">
    <location>
        <position position="525"/>
    </location>
    <ligand>
        <name>heme</name>
        <dbReference type="ChEBI" id="CHEBI:30413"/>
    </ligand>
    <ligandPart>
        <name>Fe</name>
        <dbReference type="ChEBI" id="CHEBI:18248"/>
    </ligandPart>
</feature>
<dbReference type="EMBL" id="MU002136">
    <property type="protein sequence ID" value="KAF2789462.1"/>
    <property type="molecule type" value="Genomic_DNA"/>
</dbReference>
<reference evidence="6" key="1">
    <citation type="journal article" date="2020" name="Stud. Mycol.">
        <title>101 Dothideomycetes genomes: a test case for predicting lifestyles and emergence of pathogens.</title>
        <authorList>
            <person name="Haridas S."/>
            <person name="Albert R."/>
            <person name="Binder M."/>
            <person name="Bloem J."/>
            <person name="Labutti K."/>
            <person name="Salamov A."/>
            <person name="Andreopoulos B."/>
            <person name="Baker S."/>
            <person name="Barry K."/>
            <person name="Bills G."/>
            <person name="Bluhm B."/>
            <person name="Cannon C."/>
            <person name="Castanera R."/>
            <person name="Culley D."/>
            <person name="Daum C."/>
            <person name="Ezra D."/>
            <person name="Gonzalez J."/>
            <person name="Henrissat B."/>
            <person name="Kuo A."/>
            <person name="Liang C."/>
            <person name="Lipzen A."/>
            <person name="Lutzoni F."/>
            <person name="Magnuson J."/>
            <person name="Mondo S."/>
            <person name="Nolan M."/>
            <person name="Ohm R."/>
            <person name="Pangilinan J."/>
            <person name="Park H.-J."/>
            <person name="Ramirez L."/>
            <person name="Alfaro M."/>
            <person name="Sun H."/>
            <person name="Tritt A."/>
            <person name="Yoshinaga Y."/>
            <person name="Zwiers L.-H."/>
            <person name="Turgeon B."/>
            <person name="Goodwin S."/>
            <person name="Spatafora J."/>
            <person name="Crous P."/>
            <person name="Grigoriev I."/>
        </authorList>
    </citation>
    <scope>NUCLEOTIDE SEQUENCE</scope>
    <source>
        <strain evidence="6">CBS 109.77</strain>
    </source>
</reference>
<dbReference type="InterPro" id="IPR050529">
    <property type="entry name" value="CYP450_sterol_14alpha_dmase"/>
</dbReference>
<dbReference type="PRINTS" id="PR00465">
    <property type="entry name" value="EP450IV"/>
</dbReference>
<keyword evidence="3 5" id="KW-0479">Metal-binding</keyword>
<sequence length="583" mass="66747">MNVSGLLGLYNRSCAWNVSYPVRSQEFETESTVLTAAFVSFVPIIVYYVIGQLRYRRHYSLSTKQQLPPVYPHLLPFVGNTIPFIFDNANFLHRATSYAGKLRSSRIHIFGRDFYLFQDRETIRKLWKSTSLSSPIDFYVHVLRHFFGMHERALATYKSDTSGPFTKHFPGSNVKEKNRIDHFTHEGFKRAFSGPGLAPMTKRYVSFLEQKLEDLPLSTEWTDENDLLEFFRMIHGSALLEVVFGPSLTKVNPTFLQQLWKFDDSVPLLARLVPSFLFPEPYKVRRSLHGQLKLWYAYAREHFSASCIYEDGDGDSYWGSELIRYQQKMYLQADDYDDDALAAADLALVWGTLGNAIPTTMLSVYHVYKDASVLQRVRNTLEDTFGAVSVSEIDPNQLVQDPLMSSIQAETLRLYVNVCVMLSSPHSDVHLGRWWMPKGAVGLVSSGITHMDESFWNTKDGSHPVKSFWADRFITDPKDPTSGPVRSDVRDPEVRNDHRYDKKPSFSLRGLEASWMPYGGGNAICPGRLLAKRVTLYTIALMTRKFDIDISNEPIKLGSWKFGMGVDKPLHPIPFRIRKRVEA</sequence>
<dbReference type="Gene3D" id="1.10.630.10">
    <property type="entry name" value="Cytochrome P450"/>
    <property type="match status" value="1"/>
</dbReference>
<dbReference type="GO" id="GO:0005506">
    <property type="term" value="F:iron ion binding"/>
    <property type="evidence" value="ECO:0007669"/>
    <property type="project" value="InterPro"/>
</dbReference>
<evidence type="ECO:0000256" key="5">
    <source>
        <dbReference type="PIRSR" id="PIRSR602403-1"/>
    </source>
</evidence>
<protein>
    <submittedName>
        <fullName evidence="6">Cytochrome P450</fullName>
    </submittedName>
</protein>
<keyword evidence="2 5" id="KW-0349">Heme</keyword>
<evidence type="ECO:0000313" key="7">
    <source>
        <dbReference type="Proteomes" id="UP000799757"/>
    </source>
</evidence>
<dbReference type="SUPFAM" id="SSF48264">
    <property type="entry name" value="Cytochrome P450"/>
    <property type="match status" value="1"/>
</dbReference>
<organism evidence="6 7">
    <name type="scientific">Melanomma pulvis-pyrius CBS 109.77</name>
    <dbReference type="NCBI Taxonomy" id="1314802"/>
    <lineage>
        <taxon>Eukaryota</taxon>
        <taxon>Fungi</taxon>
        <taxon>Dikarya</taxon>
        <taxon>Ascomycota</taxon>
        <taxon>Pezizomycotina</taxon>
        <taxon>Dothideomycetes</taxon>
        <taxon>Pleosporomycetidae</taxon>
        <taxon>Pleosporales</taxon>
        <taxon>Melanommataceae</taxon>
        <taxon>Melanomma</taxon>
    </lineage>
</organism>
<dbReference type="GO" id="GO:0016705">
    <property type="term" value="F:oxidoreductase activity, acting on paired donors, with incorporation or reduction of molecular oxygen"/>
    <property type="evidence" value="ECO:0007669"/>
    <property type="project" value="InterPro"/>
</dbReference>
<comment type="cofactor">
    <cofactor evidence="5">
        <name>heme</name>
        <dbReference type="ChEBI" id="CHEBI:30413"/>
    </cofactor>
</comment>
<proteinExistence type="inferred from homology"/>
<comment type="similarity">
    <text evidence="1">Belongs to the cytochrome P450 family.</text>
</comment>
<keyword evidence="7" id="KW-1185">Reference proteome</keyword>
<dbReference type="GO" id="GO:0020037">
    <property type="term" value="F:heme binding"/>
    <property type="evidence" value="ECO:0007669"/>
    <property type="project" value="InterPro"/>
</dbReference>
<gene>
    <name evidence="6" type="ORF">K505DRAFT_253325</name>
</gene>
<evidence type="ECO:0000256" key="4">
    <source>
        <dbReference type="ARBA" id="ARBA00023004"/>
    </source>
</evidence>
<evidence type="ECO:0000256" key="1">
    <source>
        <dbReference type="ARBA" id="ARBA00010617"/>
    </source>
</evidence>
<name>A0A6A6WZD5_9PLEO</name>